<evidence type="ECO:0000313" key="4">
    <source>
        <dbReference type="Proteomes" id="UP001187346"/>
    </source>
</evidence>
<dbReference type="RefSeq" id="WP_317770718.1">
    <property type="nucleotide sequence ID" value="NZ_JAWMAJ010000020.1"/>
</dbReference>
<keyword evidence="4" id="KW-1185">Reference proteome</keyword>
<feature type="domain" description="PASTA" evidence="2">
    <location>
        <begin position="71"/>
        <end position="143"/>
    </location>
</feature>
<evidence type="ECO:0000256" key="1">
    <source>
        <dbReference type="SAM" id="MobiDB-lite"/>
    </source>
</evidence>
<dbReference type="SMART" id="SM00740">
    <property type="entry name" value="PASTA"/>
    <property type="match status" value="2"/>
</dbReference>
<name>A0ABU4F7P7_9ACTN</name>
<feature type="compositionally biased region" description="Low complexity" evidence="1">
    <location>
        <begin position="56"/>
        <end position="68"/>
    </location>
</feature>
<protein>
    <submittedName>
        <fullName evidence="3">PASTA domain-containing protein</fullName>
    </submittedName>
</protein>
<feature type="domain" description="PASTA" evidence="2">
    <location>
        <begin position="157"/>
        <end position="226"/>
    </location>
</feature>
<comment type="caution">
    <text evidence="3">The sequence shown here is derived from an EMBL/GenBank/DDBJ whole genome shotgun (WGS) entry which is preliminary data.</text>
</comment>
<evidence type="ECO:0000313" key="3">
    <source>
        <dbReference type="EMBL" id="MDV7216008.1"/>
    </source>
</evidence>
<dbReference type="Gene3D" id="3.30.10.20">
    <property type="match status" value="2"/>
</dbReference>
<dbReference type="Pfam" id="PF03793">
    <property type="entry name" value="PASTA"/>
    <property type="match status" value="1"/>
</dbReference>
<evidence type="ECO:0000259" key="2">
    <source>
        <dbReference type="SMART" id="SM00740"/>
    </source>
</evidence>
<accession>A0ABU4F7P7</accession>
<reference evidence="3 4" key="1">
    <citation type="submission" date="2023-10" db="EMBL/GenBank/DDBJ databases">
        <title>Characterization of rhizosphere-enriched actinobacteria from wheat plants lab-grown on chernevaya soil.</title>
        <authorList>
            <person name="Tikhonova E.N."/>
            <person name="Konopkin A."/>
            <person name="Kravchenko I.K."/>
        </authorList>
    </citation>
    <scope>NUCLEOTIDE SEQUENCE [LARGE SCALE GENOMIC DNA]</scope>
    <source>
        <strain evidence="3 4">RR29</strain>
    </source>
</reference>
<feature type="region of interest" description="Disordered" evidence="1">
    <location>
        <begin position="1"/>
        <end position="23"/>
    </location>
</feature>
<dbReference type="EMBL" id="JAWMAJ010000020">
    <property type="protein sequence ID" value="MDV7216008.1"/>
    <property type="molecule type" value="Genomic_DNA"/>
</dbReference>
<feature type="region of interest" description="Disordered" evidence="1">
    <location>
        <begin position="49"/>
        <end position="75"/>
    </location>
</feature>
<dbReference type="InterPro" id="IPR005543">
    <property type="entry name" value="PASTA_dom"/>
</dbReference>
<sequence length="232" mass="24044">MSNSVFTPPGQPSWAAGPPPKKKRDWRLIGTVTAGVLVIGGLVSACNPNTTGGNGSSTATATDASGNAKTGGSTKTVPEFVGMGLQSAQDAAQKQGFYSLKSHDALGRDRHQILDRDWKVCSQNVKAGTTTSTDTELDFGAAKLDETCPAKDQSAPAQAGETMPDFKGKSVNTARDALDSGTSITVKDASGKGRYVLVESNWQVCSQKPSAGTKLSGQPVEFSAVKFGESCP</sequence>
<organism evidence="3 4">
    <name type="scientific">Streptomyces prunicolor</name>
    <dbReference type="NCBI Taxonomy" id="67348"/>
    <lineage>
        <taxon>Bacteria</taxon>
        <taxon>Bacillati</taxon>
        <taxon>Actinomycetota</taxon>
        <taxon>Actinomycetes</taxon>
        <taxon>Kitasatosporales</taxon>
        <taxon>Streptomycetaceae</taxon>
        <taxon>Streptomyces</taxon>
    </lineage>
</organism>
<dbReference type="Proteomes" id="UP001187346">
    <property type="component" value="Unassembled WGS sequence"/>
</dbReference>
<proteinExistence type="predicted"/>
<gene>
    <name evidence="3" type="ORF">R5A26_08585</name>
</gene>